<protein>
    <submittedName>
        <fullName evidence="7">Type IV pili methyl-accepting chemotaxis transducer N-term</fullName>
    </submittedName>
</protein>
<dbReference type="STRING" id="390807.SAMN04488095_0058"/>
<keyword evidence="5" id="KW-0732">Signal</keyword>
<sequence length="326" mass="34776">MPFPLPLLRTTALACATALCATAAFANNGSTNHLSAIQDTSASTSAPAPAVDVTRIVEVNGSERIDYAGKLRMLSQRIPASACNWAAGIGGWESIGYLQASVGEFNRIMNALENGDVFISIRAPERDRRVLGRINQMNTAWEPIKTDMRAMVEANDPSIDQVQYTVQAAPKLLDITQALVGDLIGEYADPTALLAADAVVLDIVGRQRMMPQIISKSACMAMEGIDAADARTELAEAMALYDLSMGALQNGMPEVGVTPPPNDATRTGLDEIAGRWQAVRPLLEQVATGTVLSNADREHVYSEMNHLTAAMNTVSADYAKASKLGL</sequence>
<reference evidence="7 8" key="1">
    <citation type="submission" date="2016-10" db="EMBL/GenBank/DDBJ databases">
        <authorList>
            <person name="de Groot N.N."/>
        </authorList>
    </citation>
    <scope>NUCLEOTIDE SEQUENCE [LARGE SCALE GENOMIC DNA]</scope>
    <source>
        <strain evidence="7 8">DSM 19073</strain>
    </source>
</reference>
<feature type="domain" description="NarX-like N-terminal" evidence="6">
    <location>
        <begin position="196"/>
        <end position="288"/>
    </location>
</feature>
<evidence type="ECO:0000259" key="6">
    <source>
        <dbReference type="Pfam" id="PF13675"/>
    </source>
</evidence>
<dbReference type="OrthoDB" id="952521at2"/>
<evidence type="ECO:0000256" key="1">
    <source>
        <dbReference type="ARBA" id="ARBA00004141"/>
    </source>
</evidence>
<organism evidence="7 8">
    <name type="scientific">Jannaschia pohangensis</name>
    <dbReference type="NCBI Taxonomy" id="390807"/>
    <lineage>
        <taxon>Bacteria</taxon>
        <taxon>Pseudomonadati</taxon>
        <taxon>Pseudomonadota</taxon>
        <taxon>Alphaproteobacteria</taxon>
        <taxon>Rhodobacterales</taxon>
        <taxon>Roseobacteraceae</taxon>
        <taxon>Jannaschia</taxon>
    </lineage>
</organism>
<gene>
    <name evidence="7" type="ORF">SAMN04488095_0058</name>
</gene>
<evidence type="ECO:0000256" key="3">
    <source>
        <dbReference type="ARBA" id="ARBA00022989"/>
    </source>
</evidence>
<feature type="chain" id="PRO_5011504503" evidence="5">
    <location>
        <begin position="27"/>
        <end position="326"/>
    </location>
</feature>
<evidence type="ECO:0000313" key="8">
    <source>
        <dbReference type="Proteomes" id="UP000199110"/>
    </source>
</evidence>
<comment type="subcellular location">
    <subcellularLocation>
        <location evidence="1">Membrane</location>
        <topology evidence="1">Multi-pass membrane protein</topology>
    </subcellularLocation>
</comment>
<dbReference type="AlphaFoldDB" id="A0A1I3V439"/>
<feature type="signal peptide" evidence="5">
    <location>
        <begin position="1"/>
        <end position="26"/>
    </location>
</feature>
<accession>A0A1I3V439</accession>
<dbReference type="EMBL" id="FORA01000012">
    <property type="protein sequence ID" value="SFJ88901.1"/>
    <property type="molecule type" value="Genomic_DNA"/>
</dbReference>
<feature type="domain" description="NarX-like N-terminal" evidence="6">
    <location>
        <begin position="61"/>
        <end position="157"/>
    </location>
</feature>
<dbReference type="Proteomes" id="UP000199110">
    <property type="component" value="Unassembled WGS sequence"/>
</dbReference>
<name>A0A1I3V439_9RHOB</name>
<evidence type="ECO:0000256" key="4">
    <source>
        <dbReference type="ARBA" id="ARBA00023136"/>
    </source>
</evidence>
<keyword evidence="3" id="KW-1133">Transmembrane helix</keyword>
<dbReference type="GO" id="GO:0016020">
    <property type="term" value="C:membrane"/>
    <property type="evidence" value="ECO:0007669"/>
    <property type="project" value="UniProtKB-SubCell"/>
</dbReference>
<evidence type="ECO:0000313" key="7">
    <source>
        <dbReference type="EMBL" id="SFJ88901.1"/>
    </source>
</evidence>
<dbReference type="RefSeq" id="WP_092785176.1">
    <property type="nucleotide sequence ID" value="NZ_FORA01000012.1"/>
</dbReference>
<keyword evidence="4" id="KW-0472">Membrane</keyword>
<dbReference type="Pfam" id="PF13675">
    <property type="entry name" value="PilJ"/>
    <property type="match status" value="2"/>
</dbReference>
<dbReference type="InterPro" id="IPR029095">
    <property type="entry name" value="NarX-like_N"/>
</dbReference>
<keyword evidence="2" id="KW-0812">Transmembrane</keyword>
<evidence type="ECO:0000256" key="5">
    <source>
        <dbReference type="SAM" id="SignalP"/>
    </source>
</evidence>
<proteinExistence type="predicted"/>
<keyword evidence="8" id="KW-1185">Reference proteome</keyword>
<evidence type="ECO:0000256" key="2">
    <source>
        <dbReference type="ARBA" id="ARBA00022692"/>
    </source>
</evidence>